<name>A0AAU9IQE6_9CILI</name>
<keyword evidence="4" id="KW-1185">Reference proteome</keyword>
<organism evidence="3 4">
    <name type="scientific">Blepharisma stoltei</name>
    <dbReference type="NCBI Taxonomy" id="1481888"/>
    <lineage>
        <taxon>Eukaryota</taxon>
        <taxon>Sar</taxon>
        <taxon>Alveolata</taxon>
        <taxon>Ciliophora</taxon>
        <taxon>Postciliodesmatophora</taxon>
        <taxon>Heterotrichea</taxon>
        <taxon>Heterotrichida</taxon>
        <taxon>Blepharismidae</taxon>
        <taxon>Blepharisma</taxon>
    </lineage>
</organism>
<evidence type="ECO:0000313" key="4">
    <source>
        <dbReference type="Proteomes" id="UP001162131"/>
    </source>
</evidence>
<sequence length="117" mass="14168">MAYTCPYTECKKRLSSKYNLKRHIECCHRKIRKFECDICYKKFSSAQNLKEHLFLHENSNLKPLEKPKNFVPERDINIPMLTDMIFWSYDPDLRPMMKVLRLYPYPPLATEVTNYEK</sequence>
<dbReference type="EMBL" id="CAJZBQ010000010">
    <property type="protein sequence ID" value="CAG9313424.1"/>
    <property type="molecule type" value="Genomic_DNA"/>
</dbReference>
<dbReference type="SUPFAM" id="SSF57667">
    <property type="entry name" value="beta-beta-alpha zinc fingers"/>
    <property type="match status" value="1"/>
</dbReference>
<keyword evidence="1" id="KW-0479">Metal-binding</keyword>
<accession>A0AAU9IQE6</accession>
<keyword evidence="1" id="KW-0862">Zinc</keyword>
<dbReference type="AlphaFoldDB" id="A0AAU9IQE6"/>
<dbReference type="InterPro" id="IPR013087">
    <property type="entry name" value="Znf_C2H2_type"/>
</dbReference>
<dbReference type="PROSITE" id="PS50157">
    <property type="entry name" value="ZINC_FINGER_C2H2_2"/>
    <property type="match status" value="2"/>
</dbReference>
<dbReference type="GO" id="GO:0008270">
    <property type="term" value="F:zinc ion binding"/>
    <property type="evidence" value="ECO:0007669"/>
    <property type="project" value="UniProtKB-KW"/>
</dbReference>
<feature type="domain" description="C2H2-type" evidence="2">
    <location>
        <begin position="3"/>
        <end position="33"/>
    </location>
</feature>
<keyword evidence="1" id="KW-0863">Zinc-finger</keyword>
<comment type="caution">
    <text evidence="3">The sequence shown here is derived from an EMBL/GenBank/DDBJ whole genome shotgun (WGS) entry which is preliminary data.</text>
</comment>
<dbReference type="Pfam" id="PF00096">
    <property type="entry name" value="zf-C2H2"/>
    <property type="match status" value="1"/>
</dbReference>
<dbReference type="SMART" id="SM00355">
    <property type="entry name" value="ZnF_C2H2"/>
    <property type="match status" value="2"/>
</dbReference>
<reference evidence="3" key="1">
    <citation type="submission" date="2021-09" db="EMBL/GenBank/DDBJ databases">
        <authorList>
            <consortium name="AG Swart"/>
            <person name="Singh M."/>
            <person name="Singh A."/>
            <person name="Seah K."/>
            <person name="Emmerich C."/>
        </authorList>
    </citation>
    <scope>NUCLEOTIDE SEQUENCE</scope>
    <source>
        <strain evidence="3">ATCC30299</strain>
    </source>
</reference>
<evidence type="ECO:0000259" key="2">
    <source>
        <dbReference type="PROSITE" id="PS50157"/>
    </source>
</evidence>
<dbReference type="PROSITE" id="PS00028">
    <property type="entry name" value="ZINC_FINGER_C2H2_1"/>
    <property type="match status" value="2"/>
</dbReference>
<gene>
    <name evidence="3" type="ORF">BSTOLATCC_MIC8692</name>
</gene>
<protein>
    <recommendedName>
        <fullName evidence="2">C2H2-type domain-containing protein</fullName>
    </recommendedName>
</protein>
<dbReference type="Proteomes" id="UP001162131">
    <property type="component" value="Unassembled WGS sequence"/>
</dbReference>
<feature type="domain" description="C2H2-type" evidence="2">
    <location>
        <begin position="34"/>
        <end position="61"/>
    </location>
</feature>
<dbReference type="InterPro" id="IPR036236">
    <property type="entry name" value="Znf_C2H2_sf"/>
</dbReference>
<evidence type="ECO:0000313" key="3">
    <source>
        <dbReference type="EMBL" id="CAG9313424.1"/>
    </source>
</evidence>
<proteinExistence type="predicted"/>
<dbReference type="Pfam" id="PF13912">
    <property type="entry name" value="zf-C2H2_6"/>
    <property type="match status" value="1"/>
</dbReference>
<dbReference type="Gene3D" id="3.30.160.60">
    <property type="entry name" value="Classic Zinc Finger"/>
    <property type="match status" value="1"/>
</dbReference>
<evidence type="ECO:0000256" key="1">
    <source>
        <dbReference type="PROSITE-ProRule" id="PRU00042"/>
    </source>
</evidence>